<organism evidence="2 3">
    <name type="scientific">Ectopseudomonas oleovorans</name>
    <name type="common">Pseudomonas oleovorans</name>
    <dbReference type="NCBI Taxonomy" id="301"/>
    <lineage>
        <taxon>Bacteria</taxon>
        <taxon>Pseudomonadati</taxon>
        <taxon>Pseudomonadota</taxon>
        <taxon>Gammaproteobacteria</taxon>
        <taxon>Pseudomonadales</taxon>
        <taxon>Pseudomonadaceae</taxon>
        <taxon>Ectopseudomonas</taxon>
    </lineage>
</organism>
<dbReference type="PROSITE" id="PS50943">
    <property type="entry name" value="HTH_CROC1"/>
    <property type="match status" value="1"/>
</dbReference>
<accession>A0A379K500</accession>
<dbReference type="RefSeq" id="WP_084340485.1">
    <property type="nucleotide sequence ID" value="NZ_CP166923.2"/>
</dbReference>
<dbReference type="InterPro" id="IPR001387">
    <property type="entry name" value="Cro/C1-type_HTH"/>
</dbReference>
<dbReference type="SUPFAM" id="SSF47413">
    <property type="entry name" value="lambda repressor-like DNA-binding domains"/>
    <property type="match status" value="1"/>
</dbReference>
<dbReference type="Pfam" id="PF01381">
    <property type="entry name" value="HTH_3"/>
    <property type="match status" value="1"/>
</dbReference>
<dbReference type="EMBL" id="UGUW01000004">
    <property type="protein sequence ID" value="SUD59776.1"/>
    <property type="molecule type" value="Genomic_DNA"/>
</dbReference>
<dbReference type="Gene3D" id="2.10.109.10">
    <property type="entry name" value="Umud Fragment, subunit A"/>
    <property type="match status" value="1"/>
</dbReference>
<dbReference type="InterPro" id="IPR036286">
    <property type="entry name" value="LexA/Signal_pep-like_sf"/>
</dbReference>
<dbReference type="Pfam" id="PF00717">
    <property type="entry name" value="Peptidase_S24"/>
    <property type="match status" value="1"/>
</dbReference>
<dbReference type="InterPro" id="IPR010982">
    <property type="entry name" value="Lambda_DNA-bd_dom_sf"/>
</dbReference>
<name>A0A379K500_ECTOL</name>
<evidence type="ECO:0000259" key="1">
    <source>
        <dbReference type="PROSITE" id="PS50943"/>
    </source>
</evidence>
<dbReference type="InterPro" id="IPR039418">
    <property type="entry name" value="LexA-like"/>
</dbReference>
<proteinExistence type="predicted"/>
<reference evidence="2 3" key="1">
    <citation type="submission" date="2018-06" db="EMBL/GenBank/DDBJ databases">
        <authorList>
            <consortium name="Pathogen Informatics"/>
            <person name="Doyle S."/>
        </authorList>
    </citation>
    <scope>NUCLEOTIDE SEQUENCE [LARGE SCALE GENOMIC DNA]</scope>
    <source>
        <strain evidence="2 3">NCTC10860</strain>
    </source>
</reference>
<evidence type="ECO:0000313" key="3">
    <source>
        <dbReference type="Proteomes" id="UP000254084"/>
    </source>
</evidence>
<dbReference type="CDD" id="cd06529">
    <property type="entry name" value="S24_LexA-like"/>
    <property type="match status" value="1"/>
</dbReference>
<evidence type="ECO:0000313" key="2">
    <source>
        <dbReference type="EMBL" id="SUD59776.1"/>
    </source>
</evidence>
<gene>
    <name evidence="2" type="ORF">NCTC10860_02087</name>
</gene>
<dbReference type="CDD" id="cd00093">
    <property type="entry name" value="HTH_XRE"/>
    <property type="match status" value="1"/>
</dbReference>
<dbReference type="Gene3D" id="1.10.260.40">
    <property type="entry name" value="lambda repressor-like DNA-binding domains"/>
    <property type="match status" value="1"/>
</dbReference>
<dbReference type="InterPro" id="IPR015927">
    <property type="entry name" value="Peptidase_S24_S26A/B/C"/>
</dbReference>
<sequence>MSTQKRTIRPELQRENQALNDIYLARKKALKLTQQKIADHMGITAPTVFAYLKGKTPLNIRAATAFASILQVPVSDFSMRIAQEISNAAKSQTAPFNTGNVESAPHPIRSFTYPVIGWDQIGEAMEVVAQYHAGQRDLPSQSSETYAGRQAYWLVVKSDIMVSPSGVSFPEGILILVDPAVKASDEQYVIARLKETGETAFRQLRQDAGQEFLRPLNPAYPIQLKDDRWEIVGTVVAAKYPETIFK</sequence>
<dbReference type="SMART" id="SM00530">
    <property type="entry name" value="HTH_XRE"/>
    <property type="match status" value="1"/>
</dbReference>
<dbReference type="GO" id="GO:0003677">
    <property type="term" value="F:DNA binding"/>
    <property type="evidence" value="ECO:0007669"/>
    <property type="project" value="InterPro"/>
</dbReference>
<dbReference type="Proteomes" id="UP000254084">
    <property type="component" value="Unassembled WGS sequence"/>
</dbReference>
<protein>
    <submittedName>
        <fullName evidence="2">Repressor protein cI</fullName>
    </submittedName>
</protein>
<feature type="domain" description="HTH cro/C1-type" evidence="1">
    <location>
        <begin position="22"/>
        <end position="77"/>
    </location>
</feature>
<dbReference type="AlphaFoldDB" id="A0A379K500"/>
<dbReference type="SUPFAM" id="SSF51306">
    <property type="entry name" value="LexA/Signal peptidase"/>
    <property type="match status" value="1"/>
</dbReference>